<comment type="caution">
    <text evidence="1">The sequence shown here is derived from an EMBL/GenBank/DDBJ whole genome shotgun (WGS) entry which is preliminary data.</text>
</comment>
<keyword evidence="2" id="KW-1185">Reference proteome</keyword>
<dbReference type="AlphaFoldDB" id="A0A7X0NGR4"/>
<evidence type="ECO:0000313" key="1">
    <source>
        <dbReference type="EMBL" id="MBB6543109.1"/>
    </source>
</evidence>
<evidence type="ECO:0008006" key="3">
    <source>
        <dbReference type="Google" id="ProtNLM"/>
    </source>
</evidence>
<dbReference type="PROSITE" id="PS51257">
    <property type="entry name" value="PROKAR_LIPOPROTEIN"/>
    <property type="match status" value="1"/>
</dbReference>
<organism evidence="1 2">
    <name type="scientific">Thalassotalea piscium</name>
    <dbReference type="NCBI Taxonomy" id="1230533"/>
    <lineage>
        <taxon>Bacteria</taxon>
        <taxon>Pseudomonadati</taxon>
        <taxon>Pseudomonadota</taxon>
        <taxon>Gammaproteobacteria</taxon>
        <taxon>Alteromonadales</taxon>
        <taxon>Colwelliaceae</taxon>
        <taxon>Thalassotalea</taxon>
    </lineage>
</organism>
<name>A0A7X0NGR4_9GAMM</name>
<protein>
    <recommendedName>
        <fullName evidence="3">Lipoprotein</fullName>
    </recommendedName>
</protein>
<dbReference type="EMBL" id="JACHHU010000010">
    <property type="protein sequence ID" value="MBB6543109.1"/>
    <property type="molecule type" value="Genomic_DNA"/>
</dbReference>
<proteinExistence type="predicted"/>
<accession>A0A7X0NGR4</accession>
<gene>
    <name evidence="1" type="ORF">HNQ55_001616</name>
</gene>
<dbReference type="RefSeq" id="WP_184423908.1">
    <property type="nucleotide sequence ID" value="NZ_BAABLB010000028.1"/>
</dbReference>
<evidence type="ECO:0000313" key="2">
    <source>
        <dbReference type="Proteomes" id="UP000537141"/>
    </source>
</evidence>
<reference evidence="1 2" key="1">
    <citation type="submission" date="2020-08" db="EMBL/GenBank/DDBJ databases">
        <title>Genomic Encyclopedia of Type Strains, Phase IV (KMG-IV): sequencing the most valuable type-strain genomes for metagenomic binning, comparative biology and taxonomic classification.</title>
        <authorList>
            <person name="Goeker M."/>
        </authorList>
    </citation>
    <scope>NUCLEOTIDE SEQUENCE [LARGE SCALE GENOMIC DNA]</scope>
    <source>
        <strain evidence="1 2">DSM 26287</strain>
    </source>
</reference>
<sequence length="340" mass="38488">MKTLISTTLCALLLLTGCLSTPHSIEREFNQKNISTSVISPAEHLSLTYRFKENLIAEEQEAFYDYLGTPQAVEYLSPKLNEAIGATGAFSKAVYQHSNLWSDALRSGQFINTLGIATIAGATFALLTPSKTRHKSSYKYYLQDYTALTPEEVTQRERDKTINFTNSFFKKHGYKVVCAQGCNADRQPDKSGKYVFNYYLENSQLTSYYKSNFIQVQFILNPLIKVVDNEDAAILGSPYNYESDGIHGWRVWAEIPVSGDTPKDLKRLPNGDEIGHTGCVGCFAGTTMYFDFYKGITKALKGYSHYEYSFHHRFAFYDGHSYELNEELTNHSIIKSILNN</sequence>
<dbReference type="Proteomes" id="UP000537141">
    <property type="component" value="Unassembled WGS sequence"/>
</dbReference>